<evidence type="ECO:0000313" key="1">
    <source>
        <dbReference type="EMBL" id="TLP75287.1"/>
    </source>
</evidence>
<dbReference type="Proteomes" id="UP000306544">
    <property type="component" value="Unassembled WGS sequence"/>
</dbReference>
<dbReference type="RefSeq" id="WP_138170372.1">
    <property type="nucleotide sequence ID" value="NZ_VAWA01000009.1"/>
</dbReference>
<reference evidence="1 2" key="1">
    <citation type="submission" date="2019-05" db="EMBL/GenBank/DDBJ databases">
        <title>Nesterenkonia sp. GY239, isolated from the Southern Atlantic Ocean.</title>
        <authorList>
            <person name="Zhang G."/>
        </authorList>
    </citation>
    <scope>NUCLEOTIDE SEQUENCE [LARGE SCALE GENOMIC DNA]</scope>
    <source>
        <strain evidence="1 2">GY239</strain>
    </source>
</reference>
<keyword evidence="2" id="KW-1185">Reference proteome</keyword>
<evidence type="ECO:0000313" key="2">
    <source>
        <dbReference type="Proteomes" id="UP000306544"/>
    </source>
</evidence>
<accession>A0A5R9ABR4</accession>
<organism evidence="1 2">
    <name type="scientific">Nesterenkonia sphaerica</name>
    <dbReference type="NCBI Taxonomy" id="1804988"/>
    <lineage>
        <taxon>Bacteria</taxon>
        <taxon>Bacillati</taxon>
        <taxon>Actinomycetota</taxon>
        <taxon>Actinomycetes</taxon>
        <taxon>Micrococcales</taxon>
        <taxon>Micrococcaceae</taxon>
        <taxon>Nesterenkonia</taxon>
    </lineage>
</organism>
<protein>
    <submittedName>
        <fullName evidence="1">Uncharacterized protein</fullName>
    </submittedName>
</protein>
<dbReference type="OrthoDB" id="9952612at2"/>
<gene>
    <name evidence="1" type="ORF">FEF27_08170</name>
</gene>
<name>A0A5R9ABR4_9MICC</name>
<dbReference type="EMBL" id="VAWA01000009">
    <property type="protein sequence ID" value="TLP75287.1"/>
    <property type="molecule type" value="Genomic_DNA"/>
</dbReference>
<sequence length="93" mass="10736">MMTPREVNALLLLARHHDTLVVNTDAAARTMEKKLPHVPFEPGVALIEDDYGSHPEPHSRVPMDTSVLRILYGRRRREFEAKQRAREPSERKP</sequence>
<dbReference type="AlphaFoldDB" id="A0A5R9ABR4"/>
<proteinExistence type="predicted"/>
<comment type="caution">
    <text evidence="1">The sequence shown here is derived from an EMBL/GenBank/DDBJ whole genome shotgun (WGS) entry which is preliminary data.</text>
</comment>